<name>A0A250XEC3_9CHLO</name>
<evidence type="ECO:0000313" key="3">
    <source>
        <dbReference type="Proteomes" id="UP000232323"/>
    </source>
</evidence>
<feature type="region of interest" description="Disordered" evidence="1">
    <location>
        <begin position="266"/>
        <end position="286"/>
    </location>
</feature>
<dbReference type="EMBL" id="BEGY01000065">
    <property type="protein sequence ID" value="GAX81413.1"/>
    <property type="molecule type" value="Genomic_DNA"/>
</dbReference>
<sequence>MPRSEFKWMMVRSIRGGGARSFYTEKNHPSFFVREAITSGASNTLLETSRSSAMFTTVAGASTEAAFQLPEICFDDDFHVPPKSRRSSLLSGSQSFSEDAMKRIKKASLHSAKEASTTDSSPVVSFSPTIAVVEQSSLSSPVMSATLSTAPLNMKSLTEPCAVCMTEGVQLQRNMSRRPISVLATLSGPSSVCNTAISADMESKVATPSRSPLLRITKKLLSFGHRLTANTSASNKVVSSSDSGDKGSSILHATDAGSASHQLLIHPHKNGQGQSTSEAEESLGREEDLMLLPNKERKELLLQQELTTKDPNASQGSKPVAALRHSSCLVSAATPLSRNLSKISNTFNARSPAGPVSAPVDYSEVPLSSPQLTRIKPGNRRYSACSQILNRIPSTVHEHVPAAAPTSHNQKPAATAAARHRHPKAVRHASIGPLPSTARGRTVIRSLTAHNNSADANSSAVSSTFRPTAVPSSTVIVEGEGAGVACPLGVDGSNSPLGFSHAVLIINDGSDYDHNIDSLDPLHTNTSSAIMAPPPVSAVITPCGSSILTSTTGSATSSIMTM</sequence>
<accession>A0A250XEC3</accession>
<reference evidence="2 3" key="1">
    <citation type="submission" date="2017-08" db="EMBL/GenBank/DDBJ databases">
        <title>Acidophilic green algal genome provides insights into adaptation to an acidic environment.</title>
        <authorList>
            <person name="Hirooka S."/>
            <person name="Hirose Y."/>
            <person name="Kanesaki Y."/>
            <person name="Higuchi S."/>
            <person name="Fujiwara T."/>
            <person name="Onuma R."/>
            <person name="Era A."/>
            <person name="Ohbayashi R."/>
            <person name="Uzuka A."/>
            <person name="Nozaki H."/>
            <person name="Yoshikawa H."/>
            <person name="Miyagishima S.Y."/>
        </authorList>
    </citation>
    <scope>NUCLEOTIDE SEQUENCE [LARGE SCALE GENOMIC DNA]</scope>
    <source>
        <strain evidence="2 3">NIES-2499</strain>
    </source>
</reference>
<feature type="compositionally biased region" description="Low complexity" evidence="1">
    <location>
        <begin position="232"/>
        <end position="249"/>
    </location>
</feature>
<protein>
    <submittedName>
        <fullName evidence="2">Uncharacterized protein</fullName>
    </submittedName>
</protein>
<feature type="region of interest" description="Disordered" evidence="1">
    <location>
        <begin position="232"/>
        <end position="252"/>
    </location>
</feature>
<proteinExistence type="predicted"/>
<gene>
    <name evidence="2" type="ORF">CEUSTIGMA_g8843.t1</name>
</gene>
<keyword evidence="3" id="KW-1185">Reference proteome</keyword>
<dbReference type="Proteomes" id="UP000232323">
    <property type="component" value="Unassembled WGS sequence"/>
</dbReference>
<evidence type="ECO:0000256" key="1">
    <source>
        <dbReference type="SAM" id="MobiDB-lite"/>
    </source>
</evidence>
<dbReference type="AlphaFoldDB" id="A0A250XEC3"/>
<comment type="caution">
    <text evidence="2">The sequence shown here is derived from an EMBL/GenBank/DDBJ whole genome shotgun (WGS) entry which is preliminary data.</text>
</comment>
<evidence type="ECO:0000313" key="2">
    <source>
        <dbReference type="EMBL" id="GAX81413.1"/>
    </source>
</evidence>
<organism evidence="2 3">
    <name type="scientific">Chlamydomonas eustigma</name>
    <dbReference type="NCBI Taxonomy" id="1157962"/>
    <lineage>
        <taxon>Eukaryota</taxon>
        <taxon>Viridiplantae</taxon>
        <taxon>Chlorophyta</taxon>
        <taxon>core chlorophytes</taxon>
        <taxon>Chlorophyceae</taxon>
        <taxon>CS clade</taxon>
        <taxon>Chlamydomonadales</taxon>
        <taxon>Chlamydomonadaceae</taxon>
        <taxon>Chlamydomonas</taxon>
    </lineage>
</organism>